<name>A0ABU1MHV9_9SPHN</name>
<evidence type="ECO:0000313" key="2">
    <source>
        <dbReference type="Proteomes" id="UP001184150"/>
    </source>
</evidence>
<sequence length="73" mass="7531">MAAIIATDMADPVPNHRAAAPHDAQALPRTEAEAQARAGQDGWQIPAPCLPGVMANLALLARHAAIFAGDDHA</sequence>
<keyword evidence="2" id="KW-1185">Reference proteome</keyword>
<dbReference type="RefSeq" id="WP_062784342.1">
    <property type="nucleotide sequence ID" value="NZ_CP140000.1"/>
</dbReference>
<comment type="caution">
    <text evidence="1">The sequence shown here is derived from an EMBL/GenBank/DDBJ whole genome shotgun (WGS) entry which is preliminary data.</text>
</comment>
<reference evidence="1 2" key="1">
    <citation type="submission" date="2023-07" db="EMBL/GenBank/DDBJ databases">
        <title>Sorghum-associated microbial communities from plants grown in Nebraska, USA.</title>
        <authorList>
            <person name="Schachtman D."/>
        </authorList>
    </citation>
    <scope>NUCLEOTIDE SEQUENCE [LARGE SCALE GENOMIC DNA]</scope>
    <source>
        <strain evidence="1 2">DS1027</strain>
    </source>
</reference>
<dbReference type="EMBL" id="JAVDRD010000001">
    <property type="protein sequence ID" value="MDR6509891.1"/>
    <property type="molecule type" value="Genomic_DNA"/>
</dbReference>
<dbReference type="Proteomes" id="UP001184150">
    <property type="component" value="Unassembled WGS sequence"/>
</dbReference>
<accession>A0ABU1MHV9</accession>
<evidence type="ECO:0000313" key="1">
    <source>
        <dbReference type="EMBL" id="MDR6509891.1"/>
    </source>
</evidence>
<organism evidence="1 2">
    <name type="scientific">Novosphingobium capsulatum</name>
    <dbReference type="NCBI Taxonomy" id="13688"/>
    <lineage>
        <taxon>Bacteria</taxon>
        <taxon>Pseudomonadati</taxon>
        <taxon>Pseudomonadota</taxon>
        <taxon>Alphaproteobacteria</taxon>
        <taxon>Sphingomonadales</taxon>
        <taxon>Sphingomonadaceae</taxon>
        <taxon>Novosphingobium</taxon>
    </lineage>
</organism>
<proteinExistence type="predicted"/>
<protein>
    <submittedName>
        <fullName evidence="1">Uncharacterized protein</fullName>
    </submittedName>
</protein>
<gene>
    <name evidence="1" type="ORF">J2792_000731</name>
</gene>